<evidence type="ECO:0000256" key="1">
    <source>
        <dbReference type="SAM" id="SignalP"/>
    </source>
</evidence>
<dbReference type="Proteomes" id="UP000289340">
    <property type="component" value="Chromosome 8"/>
</dbReference>
<dbReference type="PANTHER" id="PTHR48216">
    <property type="match status" value="1"/>
</dbReference>
<gene>
    <name evidence="3" type="ORF">D0Y65_019819</name>
    <name evidence="2" type="ORF">glysoja_034584</name>
</gene>
<dbReference type="Proteomes" id="UP000053555">
    <property type="component" value="Unassembled WGS sequence"/>
</dbReference>
<dbReference type="EMBL" id="KN641448">
    <property type="protein sequence ID" value="KHN46256.1"/>
    <property type="molecule type" value="Genomic_DNA"/>
</dbReference>
<dbReference type="AlphaFoldDB" id="A0A0B2SHV0"/>
<keyword evidence="4" id="KW-1185">Reference proteome</keyword>
<feature type="signal peptide" evidence="1">
    <location>
        <begin position="1"/>
        <end position="29"/>
    </location>
</feature>
<dbReference type="EMBL" id="QZWG01000008">
    <property type="protein sequence ID" value="RZB95636.1"/>
    <property type="molecule type" value="Genomic_DNA"/>
</dbReference>
<organism evidence="2">
    <name type="scientific">Glycine soja</name>
    <name type="common">Wild soybean</name>
    <dbReference type="NCBI Taxonomy" id="3848"/>
    <lineage>
        <taxon>Eukaryota</taxon>
        <taxon>Viridiplantae</taxon>
        <taxon>Streptophyta</taxon>
        <taxon>Embryophyta</taxon>
        <taxon>Tracheophyta</taxon>
        <taxon>Spermatophyta</taxon>
        <taxon>Magnoliopsida</taxon>
        <taxon>eudicotyledons</taxon>
        <taxon>Gunneridae</taxon>
        <taxon>Pentapetalae</taxon>
        <taxon>rosids</taxon>
        <taxon>fabids</taxon>
        <taxon>Fabales</taxon>
        <taxon>Fabaceae</taxon>
        <taxon>Papilionoideae</taxon>
        <taxon>50 kb inversion clade</taxon>
        <taxon>NPAAA clade</taxon>
        <taxon>indigoferoid/millettioid clade</taxon>
        <taxon>Phaseoleae</taxon>
        <taxon>Glycine</taxon>
        <taxon>Glycine subgen. Soja</taxon>
    </lineage>
</organism>
<feature type="chain" id="PRO_5040666603" evidence="1">
    <location>
        <begin position="30"/>
        <end position="73"/>
    </location>
</feature>
<proteinExistence type="predicted"/>
<evidence type="ECO:0000313" key="2">
    <source>
        <dbReference type="EMBL" id="KHN46256.1"/>
    </source>
</evidence>
<evidence type="ECO:0000313" key="4">
    <source>
        <dbReference type="Proteomes" id="UP000289340"/>
    </source>
</evidence>
<evidence type="ECO:0000313" key="3">
    <source>
        <dbReference type="EMBL" id="RZB95636.1"/>
    </source>
</evidence>
<accession>A0A0B2SHV0</accession>
<name>A0A0B2SHV0_GLYSO</name>
<keyword evidence="1" id="KW-0732">Signal</keyword>
<reference evidence="2" key="1">
    <citation type="submission" date="2014-07" db="EMBL/GenBank/DDBJ databases">
        <title>Identification of a novel salt tolerance gene in wild soybean by whole-genome sequencing.</title>
        <authorList>
            <person name="Lam H.-M."/>
            <person name="Qi X."/>
            <person name="Li M.-W."/>
            <person name="Liu X."/>
            <person name="Xie M."/>
            <person name="Ni M."/>
            <person name="Xu X."/>
        </authorList>
    </citation>
    <scope>NUCLEOTIDE SEQUENCE [LARGE SCALE GENOMIC DNA]</scope>
    <source>
        <tissue evidence="2">Root</tissue>
    </source>
</reference>
<protein>
    <submittedName>
        <fullName evidence="2">Uncharacterized protein</fullName>
    </submittedName>
</protein>
<dbReference type="PANTHER" id="PTHR48216:SF1">
    <property type="match status" value="1"/>
</dbReference>
<sequence length="73" mass="8049">MASKCESWMILGLLIAISFSSMHMDMAFAARNLLQTELIPELQPVVPPVIQPREIDISDLSPLLPPPITLPIP</sequence>
<reference evidence="3 4" key="2">
    <citation type="submission" date="2018-09" db="EMBL/GenBank/DDBJ databases">
        <title>A high-quality reference genome of wild soybean provides a powerful tool to mine soybean genomes.</title>
        <authorList>
            <person name="Xie M."/>
            <person name="Chung C.Y.L."/>
            <person name="Li M.-W."/>
            <person name="Wong F.-L."/>
            <person name="Chan T.-F."/>
            <person name="Lam H.-M."/>
        </authorList>
    </citation>
    <scope>NUCLEOTIDE SEQUENCE [LARGE SCALE GENOMIC DNA]</scope>
    <source>
        <strain evidence="4">cv. W05</strain>
        <tissue evidence="3">Hypocotyl of etiolated seedlings</tissue>
    </source>
</reference>